<evidence type="ECO:0000256" key="1">
    <source>
        <dbReference type="ARBA" id="ARBA00022722"/>
    </source>
</evidence>
<keyword evidence="2" id="KW-0547">Nucleotide-binding</keyword>
<dbReference type="OrthoDB" id="9758506at2"/>
<name>A0A1M4YNP1_9FIRM</name>
<dbReference type="InterPro" id="IPR038726">
    <property type="entry name" value="PDDEXK_AddAB-type"/>
</dbReference>
<evidence type="ECO:0000313" key="13">
    <source>
        <dbReference type="Proteomes" id="UP000184251"/>
    </source>
</evidence>
<dbReference type="RefSeq" id="WP_073271259.1">
    <property type="nucleotide sequence ID" value="NZ_FQTU01000013.1"/>
</dbReference>
<evidence type="ECO:0000256" key="7">
    <source>
        <dbReference type="ARBA" id="ARBA00022840"/>
    </source>
</evidence>
<keyword evidence="5 12" id="KW-0347">Helicase</keyword>
<feature type="domain" description="ATP-dependent helicase/deoxyribonuclease subunit B N-terminal" evidence="11">
    <location>
        <begin position="4"/>
        <end position="258"/>
    </location>
</feature>
<proteinExistence type="predicted"/>
<dbReference type="InterPro" id="IPR027417">
    <property type="entry name" value="P-loop_NTPase"/>
</dbReference>
<keyword evidence="13" id="KW-1185">Reference proteome</keyword>
<gene>
    <name evidence="12" type="ORF">SAMN02746064_01823</name>
</gene>
<dbReference type="InterPro" id="IPR049035">
    <property type="entry name" value="ADDB_N"/>
</dbReference>
<evidence type="ECO:0000256" key="3">
    <source>
        <dbReference type="ARBA" id="ARBA00022763"/>
    </source>
</evidence>
<dbReference type="Pfam" id="PF21445">
    <property type="entry name" value="ADDB_N"/>
    <property type="match status" value="1"/>
</dbReference>
<accession>A0A1M4YNP1</accession>
<dbReference type="GO" id="GO:0004527">
    <property type="term" value="F:exonuclease activity"/>
    <property type="evidence" value="ECO:0007669"/>
    <property type="project" value="UniProtKB-KW"/>
</dbReference>
<evidence type="ECO:0000256" key="2">
    <source>
        <dbReference type="ARBA" id="ARBA00022741"/>
    </source>
</evidence>
<keyword evidence="7" id="KW-0067">ATP-binding</keyword>
<evidence type="ECO:0000259" key="11">
    <source>
        <dbReference type="Pfam" id="PF21445"/>
    </source>
</evidence>
<dbReference type="Gene3D" id="6.10.140.1030">
    <property type="match status" value="1"/>
</dbReference>
<dbReference type="PANTHER" id="PTHR30591">
    <property type="entry name" value="RECBCD ENZYME SUBUNIT RECC"/>
    <property type="match status" value="1"/>
</dbReference>
<evidence type="ECO:0000313" key="12">
    <source>
        <dbReference type="EMBL" id="SHF07257.1"/>
    </source>
</evidence>
<dbReference type="SUPFAM" id="SSF52540">
    <property type="entry name" value="P-loop containing nucleoside triphosphate hydrolases"/>
    <property type="match status" value="1"/>
</dbReference>
<keyword evidence="6" id="KW-0269">Exonuclease</keyword>
<dbReference type="GO" id="GO:0006310">
    <property type="term" value="P:DNA recombination"/>
    <property type="evidence" value="ECO:0007669"/>
    <property type="project" value="TreeGrafter"/>
</dbReference>
<evidence type="ECO:0000256" key="5">
    <source>
        <dbReference type="ARBA" id="ARBA00022806"/>
    </source>
</evidence>
<sequence>MIDIIAGKIGSGKAEKIYSQILECLENGEEDLYLIVPDQYTLEAEKELMKALKAEGLLSVDVVSFSRYMDILLDKSFQPKRTLVSSTGKKMIIRKVLKDLKEDLSAYSGMVDKSGFVDEIESTMKSLKENMIDVGVLATEGSDIGSMSMVDRKIRDIGAIYEAYSMFMDNGYLDAEERINLAIKEAARDKRVKRSKIWIHGFHTFTKQIMEFIKVLADNAIKVGVTIDINNDESEPDREIYEINRKTFQQLREMNRDNCNVEFLGHAVSKDSDIGHLQDEFFAYPYKKRTGAPRDIKIIQSQNVYNEIDNVCVDIIRMVREDDIRYKDVCVIANDLESYSFLIQRTFEEYKIPCFVDIKRSVSDKPLAIFAIAALNCIVYNFTYEDVFSMIKTGFSDLDTDEYEVLENYCLRFGIRGNQWKKEFFKNSQDGEYDLTALNEVRERLVLPLENLKVSIKKDPTYLGISKSVYEFLVECGCGEKTRSLSDELLEQGDLELSAENTQIYNKIIELLDEIAEIFLDKKTNIKDYCDILKSGIEAAELGLLPSSVDEVTVGDVKRTRQNNIEVLFLLGVNEGVLPGAAEKTGLFSSAELEYLERAKNIQLGEDMSYQSVQEKYLFSSLIAKARNKVFFSYPLADFEGGILRPSSYVDRLREIFSDLAIGFDYGEEKDLISNPSGTLRHLISYYRKGIDEYESIDNLWWNGAYRWYANQRDWKDKMDSLKRAMTYANKPSPLTKEQLKKLYGQKIRNSVTGLETFGQCPFKYFVRYGLKPRERRVYEVSMPDIGQLLHDAIKSYGEILDKEGLRWTDVDEDRIIKMCTELVDETTQRYKEGVFLSKGRYKYLAQYLKRLLVRAVMTLTYHMSRGEFDIYKSEIGFGEKQELPPLEFKLNEEMDMILEGRIDRVDVFEDEDKIYLKVIDYKTGEKTLELKEIYYGLSLQLLIYMSACLAKYDNAEPAGVFYFKLDDPLVAGSKKDIKNIGTKINKILKLKGLIRKDPKILYALDKDAGDSEVINCKITKDGKIHANTKGMVEEQVFEMLLDYSVEAAKRMGEKIAAGKIDIEPVKSGAREACLFCDYKNICQFDRKFIGNRMRYKKSLSDKEVIEKLLGGEKDG</sequence>
<dbReference type="Pfam" id="PF12705">
    <property type="entry name" value="PDDEXK_1"/>
    <property type="match status" value="1"/>
</dbReference>
<dbReference type="Gene3D" id="3.40.50.300">
    <property type="entry name" value="P-loop containing nucleotide triphosphate hydrolases"/>
    <property type="match status" value="4"/>
</dbReference>
<dbReference type="InterPro" id="IPR011604">
    <property type="entry name" value="PDDEXK-like_dom_sf"/>
</dbReference>
<dbReference type="GO" id="GO:0006281">
    <property type="term" value="P:DNA repair"/>
    <property type="evidence" value="ECO:0007669"/>
    <property type="project" value="UniProtKB-KW"/>
</dbReference>
<protein>
    <submittedName>
        <fullName evidence="12">DNA helicase/exodeoxyribonuclease V, subunit B</fullName>
    </submittedName>
</protein>
<evidence type="ECO:0000256" key="9">
    <source>
        <dbReference type="ARBA" id="ARBA00023204"/>
    </source>
</evidence>
<dbReference type="Gene3D" id="3.90.320.10">
    <property type="match status" value="1"/>
</dbReference>
<dbReference type="GO" id="GO:0003677">
    <property type="term" value="F:DNA binding"/>
    <property type="evidence" value="ECO:0007669"/>
    <property type="project" value="UniProtKB-KW"/>
</dbReference>
<reference evidence="12 13" key="1">
    <citation type="submission" date="2016-11" db="EMBL/GenBank/DDBJ databases">
        <authorList>
            <person name="Jaros S."/>
            <person name="Januszkiewicz K."/>
            <person name="Wedrychowicz H."/>
        </authorList>
    </citation>
    <scope>NUCLEOTIDE SEQUENCE [LARGE SCALE GENOMIC DNA]</scope>
    <source>
        <strain evidence="12 13">DSM 14828</strain>
    </source>
</reference>
<keyword evidence="4" id="KW-0378">Hydrolase</keyword>
<dbReference type="STRING" id="1120975.SAMN02746064_01823"/>
<dbReference type="GO" id="GO:0005524">
    <property type="term" value="F:ATP binding"/>
    <property type="evidence" value="ECO:0007669"/>
    <property type="project" value="UniProtKB-KW"/>
</dbReference>
<feature type="domain" description="PD-(D/E)XK endonuclease-like" evidence="10">
    <location>
        <begin position="751"/>
        <end position="1084"/>
    </location>
</feature>
<dbReference type="AlphaFoldDB" id="A0A1M4YNP1"/>
<dbReference type="EMBL" id="FQTU01000013">
    <property type="protein sequence ID" value="SHF07257.1"/>
    <property type="molecule type" value="Genomic_DNA"/>
</dbReference>
<keyword evidence="1" id="KW-0540">Nuclease</keyword>
<keyword evidence="3" id="KW-0227">DNA damage</keyword>
<organism evidence="12 13">
    <name type="scientific">Alkalibacter saccharofermentans DSM 14828</name>
    <dbReference type="NCBI Taxonomy" id="1120975"/>
    <lineage>
        <taxon>Bacteria</taxon>
        <taxon>Bacillati</taxon>
        <taxon>Bacillota</taxon>
        <taxon>Clostridia</taxon>
        <taxon>Eubacteriales</taxon>
        <taxon>Eubacteriaceae</taxon>
        <taxon>Alkalibacter</taxon>
    </lineage>
</organism>
<evidence type="ECO:0000256" key="8">
    <source>
        <dbReference type="ARBA" id="ARBA00023125"/>
    </source>
</evidence>
<keyword evidence="9" id="KW-0234">DNA repair</keyword>
<evidence type="ECO:0000256" key="4">
    <source>
        <dbReference type="ARBA" id="ARBA00022801"/>
    </source>
</evidence>
<keyword evidence="8" id="KW-0238">DNA-binding</keyword>
<dbReference type="Proteomes" id="UP000184251">
    <property type="component" value="Unassembled WGS sequence"/>
</dbReference>
<evidence type="ECO:0000256" key="6">
    <source>
        <dbReference type="ARBA" id="ARBA00022839"/>
    </source>
</evidence>
<dbReference type="GO" id="GO:0004386">
    <property type="term" value="F:helicase activity"/>
    <property type="evidence" value="ECO:0007669"/>
    <property type="project" value="UniProtKB-KW"/>
</dbReference>
<dbReference type="PANTHER" id="PTHR30591:SF1">
    <property type="entry name" value="RECBCD ENZYME SUBUNIT RECC"/>
    <property type="match status" value="1"/>
</dbReference>
<evidence type="ECO:0000259" key="10">
    <source>
        <dbReference type="Pfam" id="PF12705"/>
    </source>
</evidence>